<name>A0ACC0XL73_9ROSI</name>
<dbReference type="Proteomes" id="UP001163603">
    <property type="component" value="Chromosome 12"/>
</dbReference>
<proteinExistence type="predicted"/>
<gene>
    <name evidence="1" type="ORF">Pint_09518</name>
</gene>
<reference evidence="2" key="1">
    <citation type="journal article" date="2023" name="G3 (Bethesda)">
        <title>Genome assembly and association tests identify interacting loci associated with vigor, precocity, and sex in interspecific pistachio rootstocks.</title>
        <authorList>
            <person name="Palmer W."/>
            <person name="Jacygrad E."/>
            <person name="Sagayaradj S."/>
            <person name="Cavanaugh K."/>
            <person name="Han R."/>
            <person name="Bertier L."/>
            <person name="Beede B."/>
            <person name="Kafkas S."/>
            <person name="Golino D."/>
            <person name="Preece J."/>
            <person name="Michelmore R."/>
        </authorList>
    </citation>
    <scope>NUCLEOTIDE SEQUENCE [LARGE SCALE GENOMIC DNA]</scope>
</reference>
<evidence type="ECO:0000313" key="2">
    <source>
        <dbReference type="Proteomes" id="UP001163603"/>
    </source>
</evidence>
<organism evidence="1 2">
    <name type="scientific">Pistacia integerrima</name>
    <dbReference type="NCBI Taxonomy" id="434235"/>
    <lineage>
        <taxon>Eukaryota</taxon>
        <taxon>Viridiplantae</taxon>
        <taxon>Streptophyta</taxon>
        <taxon>Embryophyta</taxon>
        <taxon>Tracheophyta</taxon>
        <taxon>Spermatophyta</taxon>
        <taxon>Magnoliopsida</taxon>
        <taxon>eudicotyledons</taxon>
        <taxon>Gunneridae</taxon>
        <taxon>Pentapetalae</taxon>
        <taxon>rosids</taxon>
        <taxon>malvids</taxon>
        <taxon>Sapindales</taxon>
        <taxon>Anacardiaceae</taxon>
        <taxon>Pistacia</taxon>
    </lineage>
</organism>
<accession>A0ACC0XL73</accession>
<comment type="caution">
    <text evidence="1">The sequence shown here is derived from an EMBL/GenBank/DDBJ whole genome shotgun (WGS) entry which is preliminary data.</text>
</comment>
<keyword evidence="2" id="KW-1185">Reference proteome</keyword>
<sequence>MSKYLAAEALSRFLWSLRNSKLFGATDVSDSFCEEKYDLYYKINCTSIDNTWHITAISLSSVHLDGYIDPVVKNLTYLEILDLSRNDLEGPIPHELGSLSHLTDLDLAFNKLTGSIPPSLGNLKSLTKLAFSYNQLTGPIPELLGNLKMLEALYLFNNFLNGSIPPSLGNLSSLELMYLAYNRLSGSIPVELGELGKLERLDLKDNELNGSLPKELGKLSNLRTLYLSSNYFTGNLPEEYQNITTMESFHVAGNYLTGPFPKFVVKWVNLLFLDLGGNNFEDELPPEIFTMTNLQTLRVSDLNHTGFQLQKSINLTNMYTLVLRNCNIIGQIPPFISAENSMSLLDLSFNKFTGVIPDYILNLEALDMFLSGDVINQTTLRWINNSLRGNLQFIVNQITGNPLYQIMDNRCGREKSKYDSLFINAGGERIKFDQNDFDEDTSTLLTTLYENSTKPWAYSCFGDFLWSPDSTNYIQNINPGEAYVPEIYFKARVCPQSLTYYGFCLHNGNYNVKLYFAEIVFAKEENYSRLGKRVFDIYIQGNPVRRDLNIKAKAGSTPNNEWIENFTDISVHDNLLEIRLFWAGKGSILHDDGDPFGLNGLPVLLNGPIISAISVTRNIKPLPIAWIVVASVLTALLLLVLVLAFMWRMGCLGDRELRVTKVELRGQSYTIKQVKDATRNFSPKNKIGKGRFGMIYKACVLHSGQMLLNLVDTNLCGDYDKKQALKILDLAIKCINLSPTLRPTMLEIVSELEQISNVNAPSPSA</sequence>
<protein>
    <submittedName>
        <fullName evidence="1">Uncharacterized protein</fullName>
    </submittedName>
</protein>
<evidence type="ECO:0000313" key="1">
    <source>
        <dbReference type="EMBL" id="KAJ0018502.1"/>
    </source>
</evidence>
<dbReference type="EMBL" id="CM047747">
    <property type="protein sequence ID" value="KAJ0018502.1"/>
    <property type="molecule type" value="Genomic_DNA"/>
</dbReference>